<feature type="domain" description="CobQ/CobB/MinD/ParA nucleotide binding" evidence="2">
    <location>
        <begin position="17"/>
        <end position="59"/>
    </location>
</feature>
<dbReference type="InterPro" id="IPR002182">
    <property type="entry name" value="NB-ARC"/>
</dbReference>
<dbReference type="InterPro" id="IPR011990">
    <property type="entry name" value="TPR-like_helical_dom_sf"/>
</dbReference>
<evidence type="ECO:0000259" key="1">
    <source>
        <dbReference type="Pfam" id="PF00931"/>
    </source>
</evidence>
<keyword evidence="6" id="KW-1185">Reference proteome</keyword>
<accession>A0ABV5MES3</accession>
<dbReference type="PANTHER" id="PTHR46082:SF6">
    <property type="entry name" value="AAA+ ATPASE DOMAIN-CONTAINING PROTEIN-RELATED"/>
    <property type="match status" value="1"/>
</dbReference>
<dbReference type="InterPro" id="IPR027417">
    <property type="entry name" value="P-loop_NTPase"/>
</dbReference>
<dbReference type="NCBIfam" id="NF040586">
    <property type="entry name" value="FxSxx_TPR"/>
    <property type="match status" value="1"/>
</dbReference>
<evidence type="ECO:0000313" key="5">
    <source>
        <dbReference type="EMBL" id="MFB9447360.1"/>
    </source>
</evidence>
<sequence length="1338" mass="147961">MSTGTEPAAGGGTGRIITFYSYKGGTGRTMALANIGWILASRGLRVLAVDWDLEAPALSRYFRPFLPPDYLRSTEGVIDLIRRYSNAVLDEPAEGEGPDWYLDYARIQDYATRLEWDFGGPGRLEIMSAGRQDEVYSERLRSFDWWTFLREMRGAVLLRALAADMRADYDFVLIDSPAGLGPVPSLCTLSLADEVVNCFRLNLQGIEGSAAVAESIARRGEPAPIRMLPVPMCVDPVDDDRVQPLRNLARFRFEGYPIGLDDESAEAYWTDVEVPYHPRYAAEETLAVFGDPGGGEHVVLRSYEHLAAYLTSGLVDRLAPIAEAERSRVLADFEVGTSKSPSEVLIGYAAVDRMWAEWLQAILTLAGIRAAYREIGDHLGPQRAADFADGVGRASRLLLLLSDDLMRSTSGVEAWKLGVDREWGGRRRFVQPIRTGQTQPTGPFADRPPIEIAGRSWQDVRTALFEALRITEQPPVAAITAEPSLAPRYPGDRPSVWNVPVRSTRFIGRAQLLENLRDELSRRAGAVVLQALHGLGGVGKTVVAHEYASRFSADYDIVWWIPAEDPAEIPGHLDQLARAIGLPTASNVQDTAAEVIRALRENRPTSRWLLIFDNVEDPGHIRSYIPRGTGHVLVTSRSPAWSDLGRPIRVSVFSRAESVMLLRLMVDGLATEDADRIAAKLGDLPLAVEQAAAYLVAESASETPGSRQSVEDYLRLLDAEPQAALPTRREGDYPERAAAIWTVSLQRVRARDAAAAKLIELCSFFGPDRIPLSLLYGDVCVGILAEFDDEIAELRDRTLVEPKVRELTKYALLQEDTSDSGGPGVVSVHRLVQAVIRESLDPDAWEVNRAQVHLILAHGRPDDPADSHSWDRYRGIVPHLGPSKALLSEVAEVRLLVIDAVVYHRRRGDFDSSVQLADLAIEEWTRTSGPDHRLVLLMRYQRSIALRARGAHLEAYDENREVYERLKVVAGPDHTHTLVAANGLGSHHRTFGHYDEARALDQLTVNLTRQKLGDDHRLTLMAMNNLAVSLRLVGEFHEAEQLDKRIWEQRQATLPNDTYTLFSANNYGRDLREVGNFGYSRVVLKNALADCRLVLGGEHAETLRTAKNLAVTLRKLGELAEARDLTTWAWEIYRRTVQADDLDFLACQLNLACDASAQDDDALAQRYAEKVLERYTELLGPTHAFTLACLNNLAIFLRRQRKYALALADSEAAVAGLHGTLGREHPYVFAAELNLANDLFALGEIEAALQLDKRTVSNFTRSLGQDHPDTLAASVNLSISRARVGDTIGAAALLQPTLARMVATLGAGHPSVLQVRTEEALPAALQTRFNCDIEPPPT</sequence>
<dbReference type="SUPFAM" id="SSF52540">
    <property type="entry name" value="P-loop containing nucleoside triphosphate hydrolases"/>
    <property type="match status" value="2"/>
</dbReference>
<evidence type="ECO:0000313" key="6">
    <source>
        <dbReference type="Proteomes" id="UP001589608"/>
    </source>
</evidence>
<dbReference type="Pfam" id="PF00931">
    <property type="entry name" value="NB-ARC"/>
    <property type="match status" value="1"/>
</dbReference>
<dbReference type="InterPro" id="IPR035897">
    <property type="entry name" value="Toll_tir_struct_dom_sf"/>
</dbReference>
<feature type="domain" description="DUF7779" evidence="4">
    <location>
        <begin position="753"/>
        <end position="843"/>
    </location>
</feature>
<dbReference type="SUPFAM" id="SSF48452">
    <property type="entry name" value="TPR-like"/>
    <property type="match status" value="3"/>
</dbReference>
<dbReference type="Pfam" id="PF13424">
    <property type="entry name" value="TPR_12"/>
    <property type="match status" value="3"/>
</dbReference>
<dbReference type="InterPro" id="IPR000157">
    <property type="entry name" value="TIR_dom"/>
</dbReference>
<dbReference type="Gene3D" id="1.25.40.10">
    <property type="entry name" value="Tetratricopeptide repeat domain"/>
    <property type="match status" value="2"/>
</dbReference>
<dbReference type="InterPro" id="IPR053137">
    <property type="entry name" value="NLR-like"/>
</dbReference>
<gene>
    <name evidence="5" type="primary">fxsT</name>
    <name evidence="5" type="ORF">ACFFTR_30070</name>
</gene>
<evidence type="ECO:0000259" key="2">
    <source>
        <dbReference type="Pfam" id="PF01656"/>
    </source>
</evidence>
<organism evidence="5 6">
    <name type="scientific">Dactylosporangium vinaceum</name>
    <dbReference type="NCBI Taxonomy" id="53362"/>
    <lineage>
        <taxon>Bacteria</taxon>
        <taxon>Bacillati</taxon>
        <taxon>Actinomycetota</taxon>
        <taxon>Actinomycetes</taxon>
        <taxon>Micromonosporales</taxon>
        <taxon>Micromonosporaceae</taxon>
        <taxon>Dactylosporangium</taxon>
    </lineage>
</organism>
<evidence type="ECO:0000259" key="4">
    <source>
        <dbReference type="Pfam" id="PF25000"/>
    </source>
</evidence>
<dbReference type="EMBL" id="JBHMCA010000053">
    <property type="protein sequence ID" value="MFB9447360.1"/>
    <property type="molecule type" value="Genomic_DNA"/>
</dbReference>
<proteinExistence type="predicted"/>
<protein>
    <submittedName>
        <fullName evidence="5">FxSxx-COOH system tetratricopeptide repeat protein</fullName>
    </submittedName>
</protein>
<dbReference type="SUPFAM" id="SSF52200">
    <property type="entry name" value="Toll/Interleukin receptor TIR domain"/>
    <property type="match status" value="1"/>
</dbReference>
<reference evidence="5 6" key="1">
    <citation type="submission" date="2024-09" db="EMBL/GenBank/DDBJ databases">
        <authorList>
            <person name="Sun Q."/>
            <person name="Mori K."/>
        </authorList>
    </citation>
    <scope>NUCLEOTIDE SEQUENCE [LARGE SCALE GENOMIC DNA]</scope>
    <source>
        <strain evidence="5 6">JCM 3307</strain>
    </source>
</reference>
<dbReference type="PANTHER" id="PTHR46082">
    <property type="entry name" value="ATP/GTP-BINDING PROTEIN-RELATED"/>
    <property type="match status" value="1"/>
</dbReference>
<dbReference type="InterPro" id="IPR002586">
    <property type="entry name" value="CobQ/CobB/MinD/ParA_Nub-bd_dom"/>
</dbReference>
<feature type="domain" description="TIR" evidence="3">
    <location>
        <begin position="344"/>
        <end position="457"/>
    </location>
</feature>
<dbReference type="Proteomes" id="UP001589608">
    <property type="component" value="Unassembled WGS sequence"/>
</dbReference>
<dbReference type="Gene3D" id="3.40.50.300">
    <property type="entry name" value="P-loop containing nucleotide triphosphate hydrolases"/>
    <property type="match status" value="2"/>
</dbReference>
<name>A0ABV5MES3_9ACTN</name>
<dbReference type="Pfam" id="PF01656">
    <property type="entry name" value="CbiA"/>
    <property type="match status" value="1"/>
</dbReference>
<evidence type="ECO:0000259" key="3">
    <source>
        <dbReference type="Pfam" id="PF13676"/>
    </source>
</evidence>
<comment type="caution">
    <text evidence="5">The sequence shown here is derived from an EMBL/GenBank/DDBJ whole genome shotgun (WGS) entry which is preliminary data.</text>
</comment>
<dbReference type="InterPro" id="IPR056681">
    <property type="entry name" value="DUF7779"/>
</dbReference>
<dbReference type="RefSeq" id="WP_223100764.1">
    <property type="nucleotide sequence ID" value="NZ_CP061913.1"/>
</dbReference>
<feature type="domain" description="NB-ARC" evidence="1">
    <location>
        <begin position="511"/>
        <end position="664"/>
    </location>
</feature>
<dbReference type="Pfam" id="PF25000">
    <property type="entry name" value="DUF7779"/>
    <property type="match status" value="1"/>
</dbReference>
<dbReference type="NCBIfam" id="NF047398">
    <property type="entry name" value="AAA_KGGVGR"/>
    <property type="match status" value="1"/>
</dbReference>
<dbReference type="Pfam" id="PF13676">
    <property type="entry name" value="TIR_2"/>
    <property type="match status" value="1"/>
</dbReference>
<dbReference type="Pfam" id="PF13374">
    <property type="entry name" value="TPR_10"/>
    <property type="match status" value="3"/>
</dbReference>